<dbReference type="SUPFAM" id="SSF47781">
    <property type="entry name" value="RuvA domain 2-like"/>
    <property type="match status" value="1"/>
</dbReference>
<dbReference type="EMBL" id="JACLAG010000010">
    <property type="protein sequence ID" value="MBC2622782.1"/>
    <property type="molecule type" value="Genomic_DNA"/>
</dbReference>
<protein>
    <recommendedName>
        <fullName evidence="4">RNA polymerase alpha subunit C-terminal domain-containing protein</fullName>
    </recommendedName>
</protein>
<feature type="coiled-coil region" evidence="1">
    <location>
        <begin position="61"/>
        <end position="148"/>
    </location>
</feature>
<proteinExistence type="predicted"/>
<dbReference type="AlphaFoldDB" id="A0A7X1BTF7"/>
<dbReference type="InterPro" id="IPR010994">
    <property type="entry name" value="RuvA_2-like"/>
</dbReference>
<dbReference type="RefSeq" id="WP_185656633.1">
    <property type="nucleotide sequence ID" value="NZ_JACLAG010000010.1"/>
</dbReference>
<keyword evidence="1" id="KW-0175">Coiled coil</keyword>
<sequence>MSVNTDIKEEAPNLIDLINEGFTSSIVQLDYAIKRVKGDDMSTRYIQNCIDSLRMLAQEIADAAGDDIDQYNEALELAQSRLEAQKLLQLDNDALREQNEILAGRAENLDKEIQEAVDTAVENHVVRIQQLEHADELLKNKITELRSQVETYALREKRISSRLRELEIMEPDKLKKKNAEAKKELRETRETLKSTSQKLNQQRIANSELSKNNSVLMAGLESARNEIEELQRRMQRANGKAAEYCYDTKKADGQPIRFTMHRFFRGSLIHQDPEDYPRYVNTLDFTYHILCTLGIGATVHLNEWLRPEYRIDPLVADVWPEGMYEDLQEMYRDDMATTHPHLLKRVDWANSVSLEDVEGIPAAVLKALHNHDTPFQNLRHVLMFSEPELAKVKGIGSKSAAMLHKVCRKLVDEWEKENGKLNVSFPPQGLQ</sequence>
<organism evidence="2 3">
    <name type="scientific">Citrobacter cronae</name>
    <dbReference type="NCBI Taxonomy" id="1748967"/>
    <lineage>
        <taxon>Bacteria</taxon>
        <taxon>Pseudomonadati</taxon>
        <taxon>Pseudomonadota</taxon>
        <taxon>Gammaproteobacteria</taxon>
        <taxon>Enterobacterales</taxon>
        <taxon>Enterobacteriaceae</taxon>
        <taxon>Citrobacter</taxon>
        <taxon>Citrobacter freundii complex</taxon>
    </lineage>
</organism>
<evidence type="ECO:0000256" key="1">
    <source>
        <dbReference type="SAM" id="Coils"/>
    </source>
</evidence>
<evidence type="ECO:0000313" key="2">
    <source>
        <dbReference type="EMBL" id="MBC2622782.1"/>
    </source>
</evidence>
<dbReference type="Proteomes" id="UP000548504">
    <property type="component" value="Unassembled WGS sequence"/>
</dbReference>
<accession>A0A7X1BTF7</accession>
<comment type="caution">
    <text evidence="2">The sequence shown here is derived from an EMBL/GenBank/DDBJ whole genome shotgun (WGS) entry which is preliminary data.</text>
</comment>
<evidence type="ECO:0008006" key="4">
    <source>
        <dbReference type="Google" id="ProtNLM"/>
    </source>
</evidence>
<feature type="coiled-coil region" evidence="1">
    <location>
        <begin position="178"/>
        <end position="247"/>
    </location>
</feature>
<name>A0A7X1BTF7_9ENTR</name>
<reference evidence="2 3" key="1">
    <citation type="submission" date="2020-08" db="EMBL/GenBank/DDBJ databases">
        <title>Emergence and comparative genomics analysis of Citrobacter in Fennec fox imported from North Africa to China.</title>
        <authorList>
            <person name="Zheng B."/>
        </authorList>
    </citation>
    <scope>NUCLEOTIDE SEQUENCE [LARGE SCALE GENOMIC DNA]</scope>
    <source>
        <strain evidence="2 3">FF141</strain>
    </source>
</reference>
<evidence type="ECO:0000313" key="3">
    <source>
        <dbReference type="Proteomes" id="UP000548504"/>
    </source>
</evidence>
<gene>
    <name evidence="2" type="ORF">H7I73_24400</name>
</gene>